<accession>A0A9J5Y3Q6</accession>
<dbReference type="Proteomes" id="UP000824120">
    <property type="component" value="Chromosome 7"/>
</dbReference>
<dbReference type="AlphaFoldDB" id="A0A9J5Y3Q6"/>
<feature type="transmembrane region" description="Helical" evidence="1">
    <location>
        <begin position="54"/>
        <end position="72"/>
    </location>
</feature>
<keyword evidence="3" id="KW-1185">Reference proteome</keyword>
<evidence type="ECO:0000313" key="3">
    <source>
        <dbReference type="Proteomes" id="UP000824120"/>
    </source>
</evidence>
<feature type="transmembrane region" description="Helical" evidence="1">
    <location>
        <begin position="12"/>
        <end position="33"/>
    </location>
</feature>
<comment type="caution">
    <text evidence="2">The sequence shown here is derived from an EMBL/GenBank/DDBJ whole genome shotgun (WGS) entry which is preliminary data.</text>
</comment>
<protein>
    <submittedName>
        <fullName evidence="2">Uncharacterized protein</fullName>
    </submittedName>
</protein>
<keyword evidence="1" id="KW-0472">Membrane</keyword>
<sequence length="107" mass="12822">MFKRAPKQEKPNFTHFVCYSPCIFGDLGFRLVFGRKFSWFKRAPKQENRFYTNFRVLVYGFLVIQDSVLFLAEIFHGMSIKTLLMAPWFSVIQDLAYFLPKFFMVIR</sequence>
<gene>
    <name evidence="2" type="ORF">H5410_035132</name>
</gene>
<organism evidence="2 3">
    <name type="scientific">Solanum commersonii</name>
    <name type="common">Commerson's wild potato</name>
    <name type="synonym">Commerson's nightshade</name>
    <dbReference type="NCBI Taxonomy" id="4109"/>
    <lineage>
        <taxon>Eukaryota</taxon>
        <taxon>Viridiplantae</taxon>
        <taxon>Streptophyta</taxon>
        <taxon>Embryophyta</taxon>
        <taxon>Tracheophyta</taxon>
        <taxon>Spermatophyta</taxon>
        <taxon>Magnoliopsida</taxon>
        <taxon>eudicotyledons</taxon>
        <taxon>Gunneridae</taxon>
        <taxon>Pentapetalae</taxon>
        <taxon>asterids</taxon>
        <taxon>lamiids</taxon>
        <taxon>Solanales</taxon>
        <taxon>Solanaceae</taxon>
        <taxon>Solanoideae</taxon>
        <taxon>Solaneae</taxon>
        <taxon>Solanum</taxon>
    </lineage>
</organism>
<name>A0A9J5Y3Q6_SOLCO</name>
<proteinExistence type="predicted"/>
<evidence type="ECO:0000313" key="2">
    <source>
        <dbReference type="EMBL" id="KAG5593900.1"/>
    </source>
</evidence>
<reference evidence="2 3" key="1">
    <citation type="submission" date="2020-09" db="EMBL/GenBank/DDBJ databases">
        <title>De no assembly of potato wild relative species, Solanum commersonii.</title>
        <authorList>
            <person name="Cho K."/>
        </authorList>
    </citation>
    <scope>NUCLEOTIDE SEQUENCE [LARGE SCALE GENOMIC DNA]</scope>
    <source>
        <strain evidence="2">LZ3.2</strain>
        <tissue evidence="2">Leaf</tissue>
    </source>
</reference>
<dbReference type="EMBL" id="JACXVP010000007">
    <property type="protein sequence ID" value="KAG5593900.1"/>
    <property type="molecule type" value="Genomic_DNA"/>
</dbReference>
<keyword evidence="1" id="KW-1133">Transmembrane helix</keyword>
<keyword evidence="1" id="KW-0812">Transmembrane</keyword>
<evidence type="ECO:0000256" key="1">
    <source>
        <dbReference type="SAM" id="Phobius"/>
    </source>
</evidence>
<feature type="transmembrane region" description="Helical" evidence="1">
    <location>
        <begin position="78"/>
        <end position="99"/>
    </location>
</feature>